<protein>
    <submittedName>
        <fullName evidence="1">Uncharacterized protein</fullName>
    </submittedName>
</protein>
<dbReference type="KEGG" id="hcu:MUN79_26775"/>
<dbReference type="SUPFAM" id="SSF51695">
    <property type="entry name" value="PLC-like phosphodiesterases"/>
    <property type="match status" value="1"/>
</dbReference>
<proteinExistence type="predicted"/>
<accession>A0A8T9Q7T9</accession>
<evidence type="ECO:0000313" key="2">
    <source>
        <dbReference type="Proteomes" id="UP000831796"/>
    </source>
</evidence>
<dbReference type="Proteomes" id="UP000831796">
    <property type="component" value="Chromosome"/>
</dbReference>
<dbReference type="InterPro" id="IPR017946">
    <property type="entry name" value="PLC-like_Pdiesterase_TIM-brl"/>
</dbReference>
<gene>
    <name evidence="1" type="ORF">MUN79_26775</name>
</gene>
<dbReference type="RefSeq" id="WP_244675523.1">
    <property type="nucleotide sequence ID" value="NZ_CP095046.1"/>
</dbReference>
<evidence type="ECO:0000313" key="1">
    <source>
        <dbReference type="EMBL" id="UOQ72128.1"/>
    </source>
</evidence>
<dbReference type="GO" id="GO:0006629">
    <property type="term" value="P:lipid metabolic process"/>
    <property type="evidence" value="ECO:0007669"/>
    <property type="project" value="InterPro"/>
</dbReference>
<keyword evidence="2" id="KW-1185">Reference proteome</keyword>
<sequence length="118" mass="12704">MPAGRVLIVSDRVSTLQHFRRLWPALPLGYEITSQYAANLTVAQAEKVDAVVLNEELTTPQNAAQAHAAGLAVVTFGCRSRRGIRKLVAAQPDAYEVDNVGKLLRLLGRPAAPATSSR</sequence>
<dbReference type="AlphaFoldDB" id="A0A8T9Q7T9"/>
<organism evidence="1 2">
    <name type="scientific">Hymenobacter cellulosilyticus</name>
    <dbReference type="NCBI Taxonomy" id="2932248"/>
    <lineage>
        <taxon>Bacteria</taxon>
        <taxon>Pseudomonadati</taxon>
        <taxon>Bacteroidota</taxon>
        <taxon>Cytophagia</taxon>
        <taxon>Cytophagales</taxon>
        <taxon>Hymenobacteraceae</taxon>
        <taxon>Hymenobacter</taxon>
    </lineage>
</organism>
<name>A0A8T9Q7T9_9BACT</name>
<dbReference type="Gene3D" id="3.20.20.190">
    <property type="entry name" value="Phosphatidylinositol (PI) phosphodiesterase"/>
    <property type="match status" value="1"/>
</dbReference>
<dbReference type="GO" id="GO:0008081">
    <property type="term" value="F:phosphoric diester hydrolase activity"/>
    <property type="evidence" value="ECO:0007669"/>
    <property type="project" value="InterPro"/>
</dbReference>
<dbReference type="EMBL" id="CP095046">
    <property type="protein sequence ID" value="UOQ72128.1"/>
    <property type="molecule type" value="Genomic_DNA"/>
</dbReference>
<reference evidence="1" key="1">
    <citation type="submission" date="2022-04" db="EMBL/GenBank/DDBJ databases">
        <title>Hymenobacter sp. isolated from the air.</title>
        <authorList>
            <person name="Won M."/>
            <person name="Lee C.-M."/>
            <person name="Woen H.-Y."/>
            <person name="Kwon S.-W."/>
        </authorList>
    </citation>
    <scope>NUCLEOTIDE SEQUENCE</scope>
    <source>
        <strain evidence="1">5116S-3</strain>
    </source>
</reference>